<feature type="domain" description="ExoI C-terminal" evidence="17">
    <location>
        <begin position="349"/>
        <end position="476"/>
    </location>
</feature>
<dbReference type="EMBL" id="CP003282">
    <property type="protein sequence ID" value="AFG37357.1"/>
    <property type="molecule type" value="Genomic_DNA"/>
</dbReference>
<evidence type="ECO:0000256" key="8">
    <source>
        <dbReference type="ARBA" id="ARBA00022839"/>
    </source>
</evidence>
<feature type="binding site" evidence="15">
    <location>
        <position position="176"/>
    </location>
    <ligand>
        <name>Mg(2+)</name>
        <dbReference type="ChEBI" id="CHEBI:18420"/>
        <label>2</label>
    </ligand>
</feature>
<dbReference type="Gene3D" id="1.20.1280.70">
    <property type="entry name" value="Exonuclease ExoI, domain 3"/>
    <property type="match status" value="1"/>
</dbReference>
<dbReference type="Gene3D" id="3.30.420.10">
    <property type="entry name" value="Ribonuclease H-like superfamily/Ribonuclease H"/>
    <property type="match status" value="1"/>
</dbReference>
<feature type="binding site" evidence="14">
    <location>
        <position position="155"/>
    </location>
    <ligand>
        <name>substrate</name>
    </ligand>
</feature>
<comment type="cofactor">
    <cofactor evidence="15">
        <name>Mg(2+)</name>
        <dbReference type="ChEBI" id="CHEBI:18420"/>
    </cofactor>
    <text evidence="15">Binds 2 Mg(2+) ions per monomer.</text>
</comment>
<evidence type="ECO:0000256" key="13">
    <source>
        <dbReference type="ARBA" id="ARBA00046792"/>
    </source>
</evidence>
<dbReference type="InterPro" id="IPR012337">
    <property type="entry name" value="RNaseH-like_sf"/>
</dbReference>
<protein>
    <recommendedName>
        <fullName evidence="3">Exodeoxyribonuclease I</fullName>
        <ecNumber evidence="2">3.1.11.1</ecNumber>
    </recommendedName>
    <alternativeName>
        <fullName evidence="12">DNA deoxyribophosphodiesterase</fullName>
    </alternativeName>
</protein>
<dbReference type="Proteomes" id="UP000007383">
    <property type="component" value="Chromosome"/>
</dbReference>
<dbReference type="Pfam" id="PF00929">
    <property type="entry name" value="RNase_T"/>
    <property type="match status" value="1"/>
</dbReference>
<keyword evidence="4" id="KW-0540">Nuclease</keyword>
<keyword evidence="6" id="KW-0227">DNA damage</keyword>
<dbReference type="InterPro" id="IPR058561">
    <property type="entry name" value="Exonuc_1_C"/>
</dbReference>
<evidence type="ECO:0000256" key="14">
    <source>
        <dbReference type="PIRSR" id="PIRSR000977-1"/>
    </source>
</evidence>
<evidence type="ECO:0000259" key="16">
    <source>
        <dbReference type="PROSITE" id="PS51784"/>
    </source>
</evidence>
<dbReference type="Gene3D" id="1.10.287.1240">
    <property type="match status" value="1"/>
</dbReference>
<dbReference type="AlphaFoldDB" id="H9UIL4"/>
<dbReference type="FunFam" id="3.30.420.10:FF:000033">
    <property type="entry name" value="Exodeoxyribonuclease I"/>
    <property type="match status" value="1"/>
</dbReference>
<keyword evidence="10" id="KW-0238">DNA-binding</keyword>
<dbReference type="PATRIC" id="fig|889378.3.peg.1286"/>
<dbReference type="PROSITE" id="PS51785">
    <property type="entry name" value="EXOI_C"/>
    <property type="match status" value="1"/>
</dbReference>
<dbReference type="STRING" id="889378.Spiaf_1282"/>
<dbReference type="Pfam" id="PF08411">
    <property type="entry name" value="ExoI_SH3"/>
    <property type="match status" value="1"/>
</dbReference>
<feature type="binding site" evidence="15">
    <location>
        <position position="7"/>
    </location>
    <ligand>
        <name>Mg(2+)</name>
        <dbReference type="ChEBI" id="CHEBI:18420"/>
        <label>2</label>
    </ligand>
</feature>
<evidence type="ECO:0000256" key="15">
    <source>
        <dbReference type="PIRSR" id="PIRSR000977-2"/>
    </source>
</evidence>
<keyword evidence="5 15" id="KW-0479">Metal-binding</keyword>
<feature type="binding site" evidence="15">
    <location>
        <position position="5"/>
    </location>
    <ligand>
        <name>Mg(2+)</name>
        <dbReference type="ChEBI" id="CHEBI:18420"/>
        <label>1</label>
    </ligand>
</feature>
<dbReference type="CDD" id="cd06138">
    <property type="entry name" value="ExoI_N"/>
    <property type="match status" value="1"/>
</dbReference>
<evidence type="ECO:0000256" key="6">
    <source>
        <dbReference type="ARBA" id="ARBA00022763"/>
    </source>
</evidence>
<dbReference type="EC" id="3.1.11.1" evidence="2"/>
<name>H9UIL4_SPIAZ</name>
<evidence type="ECO:0000256" key="1">
    <source>
        <dbReference type="ARBA" id="ARBA00000563"/>
    </source>
</evidence>
<dbReference type="NCBIfam" id="NF008746">
    <property type="entry name" value="PRK11779.1"/>
    <property type="match status" value="1"/>
</dbReference>
<dbReference type="PROSITE" id="PS51784">
    <property type="entry name" value="EXOI_SH3"/>
    <property type="match status" value="1"/>
</dbReference>
<comment type="subunit">
    <text evidence="13">Monomer. Interacts with ssb (via C-terminus); this interaction stimulates the exonuclease activity by recruiting the enzyme to its substrate.</text>
</comment>
<evidence type="ECO:0000256" key="5">
    <source>
        <dbReference type="ARBA" id="ARBA00022723"/>
    </source>
</evidence>
<evidence type="ECO:0000256" key="2">
    <source>
        <dbReference type="ARBA" id="ARBA00012108"/>
    </source>
</evidence>
<dbReference type="GO" id="GO:0008310">
    <property type="term" value="F:single-stranded DNA 3'-5' DNA exonuclease activity"/>
    <property type="evidence" value="ECO:0007669"/>
    <property type="project" value="UniProtKB-EC"/>
</dbReference>
<dbReference type="Gene3D" id="3.30.1520.20">
    <property type="entry name" value="Exonuclease ExoI, domain 2"/>
    <property type="match status" value="1"/>
</dbReference>
<dbReference type="InterPro" id="IPR038649">
    <property type="entry name" value="EXOI_SH3_sf"/>
</dbReference>
<evidence type="ECO:0000256" key="9">
    <source>
        <dbReference type="ARBA" id="ARBA00022842"/>
    </source>
</evidence>
<feature type="domain" description="ExoI SH3-like" evidence="16">
    <location>
        <begin position="192"/>
        <end position="345"/>
    </location>
</feature>
<accession>H9UIL4</accession>
<evidence type="ECO:0000256" key="4">
    <source>
        <dbReference type="ARBA" id="ARBA00022722"/>
    </source>
</evidence>
<comment type="catalytic activity">
    <reaction evidence="1">
        <text>Exonucleolytic cleavage in the 3'- to 5'-direction to yield nucleoside 5'-phosphates.</text>
        <dbReference type="EC" id="3.1.11.1"/>
    </reaction>
</comment>
<dbReference type="InterPro" id="IPR013520">
    <property type="entry name" value="Ribonucl_H"/>
</dbReference>
<keyword evidence="9 15" id="KW-0460">Magnesium</keyword>
<evidence type="ECO:0000256" key="3">
    <source>
        <dbReference type="ARBA" id="ARBA00019900"/>
    </source>
</evidence>
<keyword evidence="11" id="KW-0234">DNA repair</keyword>
<gene>
    <name evidence="18" type="ordered locus">Spiaf_1282</name>
</gene>
<evidence type="ECO:0000256" key="12">
    <source>
        <dbReference type="ARBA" id="ARBA00031220"/>
    </source>
</evidence>
<dbReference type="PIRSF" id="PIRSF000977">
    <property type="entry name" value="Exodeoxyribonuclease_I"/>
    <property type="match status" value="1"/>
</dbReference>
<evidence type="ECO:0000256" key="10">
    <source>
        <dbReference type="ARBA" id="ARBA00023125"/>
    </source>
</evidence>
<organism evidence="18 19">
    <name type="scientific">Spirochaeta africana (strain ATCC 700263 / DSM 8902 / Z-7692)</name>
    <dbReference type="NCBI Taxonomy" id="889378"/>
    <lineage>
        <taxon>Bacteria</taxon>
        <taxon>Pseudomonadati</taxon>
        <taxon>Spirochaetota</taxon>
        <taxon>Spirochaetia</taxon>
        <taxon>Spirochaetales</taxon>
        <taxon>Spirochaetaceae</taxon>
        <taxon>Spirochaeta</taxon>
    </lineage>
</organism>
<sequence>MLWYDLETFGRNPKYDRIAQFAALRTDYNLNPVEDPLVLYCRLTPDYLPDPQACIITGITPETVQRSGLRERDFANRVHQELSRPGTCIVGYNNIKFDDEFIRNLFYRNFIDPYAWHYANGNSRWDLINVVRLAHDLRPDGITWPTAEDGRPLFKLDHLTAANGIEHRGAHDALADVYATIAMAQLVRSTNPRLYQFAWDHRSRDKVRSLLDIGVRRPVLHTDGIHTRQAGCTTAVAPVGVNPENPKAVIAADLRYDPTPIIELPTEEVRRRIFTSSEILAPEQRIHVTEIHENRSPVLTPVAALDPESSRRLDIDIELCTERARMLYRNTLLIQKFQKVYGERPARETPEDPELMIYGGGPFGGFFADEDKKLFEAIRHAEPGQLLSIEPKSHDQRIPVLFRRYVWRNAWEALDQAERDRYRAFCAKRLLQPPVTSGLTRETYEKRIKQLWESPGLDARGTVVLKSLRDYGALLDRSVFQYRSE</sequence>
<dbReference type="InterPro" id="IPR034747">
    <property type="entry name" value="EXOI_SH3"/>
</dbReference>
<dbReference type="GO" id="GO:0006281">
    <property type="term" value="P:DNA repair"/>
    <property type="evidence" value="ECO:0007669"/>
    <property type="project" value="UniProtKB-KW"/>
</dbReference>
<evidence type="ECO:0000313" key="19">
    <source>
        <dbReference type="Proteomes" id="UP000007383"/>
    </source>
</evidence>
<evidence type="ECO:0000313" key="18">
    <source>
        <dbReference type="EMBL" id="AFG37357.1"/>
    </source>
</evidence>
<feature type="binding site" evidence="14">
    <location>
        <position position="7"/>
    </location>
    <ligand>
        <name>substrate</name>
    </ligand>
</feature>
<dbReference type="GO" id="GO:0046872">
    <property type="term" value="F:metal ion binding"/>
    <property type="evidence" value="ECO:0007669"/>
    <property type="project" value="UniProtKB-KW"/>
</dbReference>
<dbReference type="SMART" id="SM00479">
    <property type="entry name" value="EXOIII"/>
    <property type="match status" value="1"/>
</dbReference>
<keyword evidence="7" id="KW-0378">Hydrolase</keyword>
<dbReference type="KEGG" id="sfc:Spiaf_1282"/>
<dbReference type="GO" id="GO:0003677">
    <property type="term" value="F:DNA binding"/>
    <property type="evidence" value="ECO:0007669"/>
    <property type="project" value="UniProtKB-KW"/>
</dbReference>
<reference evidence="19" key="1">
    <citation type="journal article" date="2013" name="Stand. Genomic Sci.">
        <title>Complete genome sequence of the halophilic bacterium Spirochaeta africana type strain (Z-7692(T)) from the alkaline Lake Magadi in the East African Rift.</title>
        <authorList>
            <person name="Liolos K."/>
            <person name="Abt B."/>
            <person name="Scheuner C."/>
            <person name="Teshima H."/>
            <person name="Held B."/>
            <person name="Lapidus A."/>
            <person name="Nolan M."/>
            <person name="Lucas S."/>
            <person name="Deshpande S."/>
            <person name="Cheng J.F."/>
            <person name="Tapia R."/>
            <person name="Goodwin L.A."/>
            <person name="Pitluck S."/>
            <person name="Pagani I."/>
            <person name="Ivanova N."/>
            <person name="Mavromatis K."/>
            <person name="Mikhailova N."/>
            <person name="Huntemann M."/>
            <person name="Pati A."/>
            <person name="Chen A."/>
            <person name="Palaniappan K."/>
            <person name="Land M."/>
            <person name="Rohde M."/>
            <person name="Tindall B.J."/>
            <person name="Detter J.C."/>
            <person name="Goker M."/>
            <person name="Bristow J."/>
            <person name="Eisen J.A."/>
            <person name="Markowitz V."/>
            <person name="Hugenholtz P."/>
            <person name="Woyke T."/>
            <person name="Klenk H.P."/>
            <person name="Kyrpides N.C."/>
        </authorList>
    </citation>
    <scope>NUCLEOTIDE SEQUENCE</scope>
    <source>
        <strain evidence="19">ATCC 700263 / DSM 8902 / Z-7692</strain>
    </source>
</reference>
<keyword evidence="19" id="KW-1185">Reference proteome</keyword>
<dbReference type="InterPro" id="IPR036397">
    <property type="entry name" value="RNaseH_sf"/>
</dbReference>
<dbReference type="SUPFAM" id="SSF53098">
    <property type="entry name" value="Ribonuclease H-like"/>
    <property type="match status" value="1"/>
</dbReference>
<dbReference type="HOGENOM" id="CLU_043508_1_1_12"/>
<evidence type="ECO:0000256" key="7">
    <source>
        <dbReference type="ARBA" id="ARBA00022801"/>
    </source>
</evidence>
<dbReference type="eggNOG" id="COG2925">
    <property type="taxonomic scope" value="Bacteria"/>
</dbReference>
<proteinExistence type="predicted"/>
<dbReference type="InterPro" id="IPR013620">
    <property type="entry name" value="Exonuc_1_SH3"/>
</dbReference>
<dbReference type="Pfam" id="PF26016">
    <property type="entry name" value="ExoI_C"/>
    <property type="match status" value="1"/>
</dbReference>
<evidence type="ECO:0000259" key="17">
    <source>
        <dbReference type="PROSITE" id="PS51785"/>
    </source>
</evidence>
<evidence type="ECO:0000256" key="11">
    <source>
        <dbReference type="ARBA" id="ARBA00023204"/>
    </source>
</evidence>
<dbReference type="InterPro" id="IPR023607">
    <property type="entry name" value="Exodeoxyribonuclease_I"/>
</dbReference>
<keyword evidence="8 18" id="KW-0269">Exonuclease</keyword>